<dbReference type="OrthoDB" id="10062131at2759"/>
<feature type="compositionally biased region" description="Polar residues" evidence="10">
    <location>
        <begin position="90"/>
        <end position="110"/>
    </location>
</feature>
<evidence type="ECO:0000256" key="7">
    <source>
        <dbReference type="ARBA" id="ARBA00023010"/>
    </source>
</evidence>
<keyword evidence="4" id="KW-0509">mRNA transport</keyword>
<dbReference type="PANTHER" id="PTHR23138:SF141">
    <property type="entry name" value="NUCLEAR PORE COMPLEX PROTEIN NUP50"/>
    <property type="match status" value="1"/>
</dbReference>
<dbReference type="InterPro" id="IPR045255">
    <property type="entry name" value="RanBP1-like"/>
</dbReference>
<dbReference type="AlphaFoldDB" id="A0A9Q0MTX7"/>
<evidence type="ECO:0000256" key="2">
    <source>
        <dbReference type="ARBA" id="ARBA00022448"/>
    </source>
</evidence>
<dbReference type="InterPro" id="IPR011993">
    <property type="entry name" value="PH-like_dom_sf"/>
</dbReference>
<keyword evidence="5" id="KW-0653">Protein transport</keyword>
<accession>A0A9Q0MTX7</accession>
<protein>
    <submittedName>
        <fullName evidence="12">Nuclear pore complex protein Nup50</fullName>
    </submittedName>
</protein>
<dbReference type="PANTHER" id="PTHR23138">
    <property type="entry name" value="RAN BINDING PROTEIN"/>
    <property type="match status" value="1"/>
</dbReference>
<reference evidence="12" key="1">
    <citation type="submission" date="2022-07" db="EMBL/GenBank/DDBJ databases">
        <authorList>
            <person name="Trinca V."/>
            <person name="Uliana J.V.C."/>
            <person name="Torres T.T."/>
            <person name="Ward R.J."/>
            <person name="Monesi N."/>
        </authorList>
    </citation>
    <scope>NUCLEOTIDE SEQUENCE</scope>
    <source>
        <strain evidence="12">HSMRA1968</strain>
        <tissue evidence="12">Whole embryos</tissue>
    </source>
</reference>
<name>A0A9Q0MTX7_9DIPT</name>
<dbReference type="GO" id="GO:0051028">
    <property type="term" value="P:mRNA transport"/>
    <property type="evidence" value="ECO:0007669"/>
    <property type="project" value="UniProtKB-KW"/>
</dbReference>
<evidence type="ECO:0000256" key="1">
    <source>
        <dbReference type="ARBA" id="ARBA00004567"/>
    </source>
</evidence>
<dbReference type="Pfam" id="PF00638">
    <property type="entry name" value="Ran_BP1"/>
    <property type="match status" value="1"/>
</dbReference>
<feature type="domain" description="RanBD1" evidence="11">
    <location>
        <begin position="297"/>
        <end position="409"/>
    </location>
</feature>
<dbReference type="Pfam" id="PF08911">
    <property type="entry name" value="NUP50"/>
    <property type="match status" value="1"/>
</dbReference>
<feature type="compositionally biased region" description="Low complexity" evidence="10">
    <location>
        <begin position="192"/>
        <end position="212"/>
    </location>
</feature>
<feature type="region of interest" description="Disordered" evidence="10">
    <location>
        <begin position="90"/>
        <end position="114"/>
    </location>
</feature>
<evidence type="ECO:0000313" key="12">
    <source>
        <dbReference type="EMBL" id="KAJ6637694.1"/>
    </source>
</evidence>
<dbReference type="SMART" id="SM00160">
    <property type="entry name" value="RanBD"/>
    <property type="match status" value="1"/>
</dbReference>
<comment type="caution">
    <text evidence="12">The sequence shown here is derived from an EMBL/GenBank/DDBJ whole genome shotgun (WGS) entry which is preliminary data.</text>
</comment>
<keyword evidence="3" id="KW-0677">Repeat</keyword>
<keyword evidence="13" id="KW-1185">Reference proteome</keyword>
<evidence type="ECO:0000256" key="6">
    <source>
        <dbReference type="ARBA" id="ARBA00022990"/>
    </source>
</evidence>
<evidence type="ECO:0000313" key="13">
    <source>
        <dbReference type="Proteomes" id="UP001151699"/>
    </source>
</evidence>
<comment type="subcellular location">
    <subcellularLocation>
        <location evidence="1">Nucleus</location>
        <location evidence="1">Nuclear pore complex</location>
    </subcellularLocation>
</comment>
<dbReference type="SUPFAM" id="SSF50729">
    <property type="entry name" value="PH domain-like"/>
    <property type="match status" value="1"/>
</dbReference>
<evidence type="ECO:0000256" key="10">
    <source>
        <dbReference type="SAM" id="MobiDB-lite"/>
    </source>
</evidence>
<sequence>MSTKRRPGSDLNQENWDKEEEPEEQGHFQKASQEEIAKRTIKTAKRRINTAAESDSGAKPVSNLFSSFGGFGKDNAKSGPLAFSFLNTTTAANGDSSSEKQNSASKQSQEPAIGVMDDKKQLDYYGKLKGLNQSLAEWVRKKVEQNAFCILTPIFDDYAKHLKAIQENHVPSTGIEAKSAVVTTSTNTLTSKTEPAKTLTSASLGSTSTTSTNKISNQLAPSFSTEKKTDETKKDQPLFSFGGLTSTASTSSTFSFGGPGVKPFTFGNVVAKPAESSKPSDTNEADGDDDQPPVYEFVPVVEKDNFYSKKCKVFVKNDKAYSDRGVGMLYLKKVEGSEKIQLLVRADTSLGNILLNVLLSEGMPTQRMGKNNVMIICLPLPDAKAPTSVLIRVKNEEEADELLTQINKNKK</sequence>
<dbReference type="GO" id="GO:0006606">
    <property type="term" value="P:protein import into nucleus"/>
    <property type="evidence" value="ECO:0007669"/>
    <property type="project" value="TreeGrafter"/>
</dbReference>
<dbReference type="GO" id="GO:0005643">
    <property type="term" value="C:nuclear pore"/>
    <property type="evidence" value="ECO:0007669"/>
    <property type="project" value="UniProtKB-SubCell"/>
</dbReference>
<dbReference type="Gene3D" id="2.30.29.30">
    <property type="entry name" value="Pleckstrin-homology domain (PH domain)/Phosphotyrosine-binding domain (PTB)"/>
    <property type="match status" value="1"/>
</dbReference>
<proteinExistence type="predicted"/>
<evidence type="ECO:0000256" key="3">
    <source>
        <dbReference type="ARBA" id="ARBA00022737"/>
    </source>
</evidence>
<feature type="region of interest" description="Disordered" evidence="10">
    <location>
        <begin position="272"/>
        <end position="294"/>
    </location>
</feature>
<keyword evidence="7" id="KW-0811">Translocation</keyword>
<dbReference type="EMBL" id="WJQU01000003">
    <property type="protein sequence ID" value="KAJ6637694.1"/>
    <property type="molecule type" value="Genomic_DNA"/>
</dbReference>
<evidence type="ECO:0000259" key="11">
    <source>
        <dbReference type="SMART" id="SM00160"/>
    </source>
</evidence>
<evidence type="ECO:0000256" key="8">
    <source>
        <dbReference type="ARBA" id="ARBA00023132"/>
    </source>
</evidence>
<evidence type="ECO:0000256" key="4">
    <source>
        <dbReference type="ARBA" id="ARBA00022816"/>
    </source>
</evidence>
<organism evidence="12 13">
    <name type="scientific">Pseudolycoriella hygida</name>
    <dbReference type="NCBI Taxonomy" id="35572"/>
    <lineage>
        <taxon>Eukaryota</taxon>
        <taxon>Metazoa</taxon>
        <taxon>Ecdysozoa</taxon>
        <taxon>Arthropoda</taxon>
        <taxon>Hexapoda</taxon>
        <taxon>Insecta</taxon>
        <taxon>Pterygota</taxon>
        <taxon>Neoptera</taxon>
        <taxon>Endopterygota</taxon>
        <taxon>Diptera</taxon>
        <taxon>Nematocera</taxon>
        <taxon>Sciaroidea</taxon>
        <taxon>Sciaridae</taxon>
        <taxon>Pseudolycoriella</taxon>
    </lineage>
</organism>
<feature type="region of interest" description="Disordered" evidence="10">
    <location>
        <begin position="192"/>
        <end position="236"/>
    </location>
</feature>
<feature type="region of interest" description="Disordered" evidence="10">
    <location>
        <begin position="1"/>
        <end position="35"/>
    </location>
</feature>
<feature type="compositionally biased region" description="Basic and acidic residues" evidence="10">
    <location>
        <begin position="225"/>
        <end position="236"/>
    </location>
</feature>
<evidence type="ECO:0000256" key="9">
    <source>
        <dbReference type="ARBA" id="ARBA00023242"/>
    </source>
</evidence>
<dbReference type="CDD" id="cd13170">
    <property type="entry name" value="RanBD_NUP50"/>
    <property type="match status" value="1"/>
</dbReference>
<dbReference type="InterPro" id="IPR015007">
    <property type="entry name" value="NUP2/50/61"/>
</dbReference>
<keyword evidence="8" id="KW-0906">Nuclear pore complex</keyword>
<gene>
    <name evidence="12" type="primary">NUP50</name>
    <name evidence="12" type="ORF">Bhyg_10425</name>
</gene>
<dbReference type="Proteomes" id="UP001151699">
    <property type="component" value="Chromosome X"/>
</dbReference>
<feature type="compositionally biased region" description="Basic and acidic residues" evidence="10">
    <location>
        <begin position="24"/>
        <end position="35"/>
    </location>
</feature>
<keyword evidence="9" id="KW-0539">Nucleus</keyword>
<feature type="compositionally biased region" description="Polar residues" evidence="10">
    <location>
        <begin position="213"/>
        <end position="224"/>
    </location>
</feature>
<dbReference type="InterPro" id="IPR000156">
    <property type="entry name" value="Ran_bind_dom"/>
</dbReference>
<keyword evidence="6" id="KW-0007">Acetylation</keyword>
<keyword evidence="2" id="KW-0813">Transport</keyword>
<evidence type="ECO:0000256" key="5">
    <source>
        <dbReference type="ARBA" id="ARBA00022927"/>
    </source>
</evidence>